<reference evidence="2" key="1">
    <citation type="submission" date="2006-01" db="EMBL/GenBank/DDBJ databases">
        <authorList>
            <person name="Lindblad-Toh K."/>
            <person name="Mauceli E."/>
            <person name="Grabherr M."/>
            <person name="Chang J.L."/>
            <person name="Lander E.S."/>
        </authorList>
    </citation>
    <scope>NUCLEOTIDE SEQUENCE [LARGE SCALE GENOMIC DNA]</scope>
</reference>
<organism evidence="2">
    <name type="scientific">Gasterosteus aculeatus</name>
    <name type="common">Three-spined stickleback</name>
    <dbReference type="NCBI Taxonomy" id="69293"/>
    <lineage>
        <taxon>Eukaryota</taxon>
        <taxon>Metazoa</taxon>
        <taxon>Chordata</taxon>
        <taxon>Craniata</taxon>
        <taxon>Vertebrata</taxon>
        <taxon>Euteleostomi</taxon>
        <taxon>Actinopterygii</taxon>
        <taxon>Neopterygii</taxon>
        <taxon>Teleostei</taxon>
        <taxon>Neoteleostei</taxon>
        <taxon>Acanthomorphata</taxon>
        <taxon>Eupercaria</taxon>
        <taxon>Perciformes</taxon>
        <taxon>Cottioidei</taxon>
        <taxon>Gasterosteales</taxon>
        <taxon>Gasterosteidae</taxon>
        <taxon>Gasterosteus</taxon>
    </lineage>
</organism>
<reference evidence="2" key="2">
    <citation type="submission" date="2024-04" db="UniProtKB">
        <authorList>
            <consortium name="Ensembl"/>
        </authorList>
    </citation>
    <scope>IDENTIFICATION</scope>
</reference>
<proteinExistence type="predicted"/>
<accession>G3N7I5</accession>
<evidence type="ECO:0000313" key="2">
    <source>
        <dbReference type="Ensembl" id="ENSGACP00000001266.1"/>
    </source>
</evidence>
<name>G3N7I5_GASAC</name>
<dbReference type="Bgee" id="ENSGACG00000000981">
    <property type="expression patterns" value="Expressed in camera-type eye and 13 other cell types or tissues"/>
</dbReference>
<dbReference type="Ensembl" id="ENSGACT00000001267.1">
    <property type="protein sequence ID" value="ENSGACP00000001266.1"/>
    <property type="gene ID" value="ENSGACG00000000981.1"/>
</dbReference>
<sequence>RRVLALTARASRSLKLWTHASRRQIECFKLNFRENAALARTTPPTSSPGRPSPTPSPRNDDDNRPRPHISSHHHDPPAESSSVNGLASVGFPSASSTQGRGCRGGAAAP</sequence>
<dbReference type="AlphaFoldDB" id="G3N7I5"/>
<protein>
    <submittedName>
        <fullName evidence="2">Uncharacterized protein</fullName>
    </submittedName>
</protein>
<dbReference type="InParanoid" id="G3N7I5"/>
<feature type="compositionally biased region" description="Low complexity" evidence="1">
    <location>
        <begin position="40"/>
        <end position="49"/>
    </location>
</feature>
<evidence type="ECO:0000256" key="1">
    <source>
        <dbReference type="SAM" id="MobiDB-lite"/>
    </source>
</evidence>
<feature type="region of interest" description="Disordered" evidence="1">
    <location>
        <begin position="33"/>
        <end position="109"/>
    </location>
</feature>